<feature type="region of interest" description="Disordered" evidence="1">
    <location>
        <begin position="10"/>
        <end position="59"/>
    </location>
</feature>
<gene>
    <name evidence="2" type="ORF">HK099_002846</name>
</gene>
<protein>
    <submittedName>
        <fullName evidence="2">Uncharacterized protein</fullName>
    </submittedName>
</protein>
<dbReference type="Proteomes" id="UP001211065">
    <property type="component" value="Unassembled WGS sequence"/>
</dbReference>
<keyword evidence="3" id="KW-1185">Reference proteome</keyword>
<evidence type="ECO:0000313" key="2">
    <source>
        <dbReference type="EMBL" id="KAJ3200030.1"/>
    </source>
</evidence>
<accession>A0AAD5TT00</accession>
<feature type="compositionally biased region" description="Basic and acidic residues" evidence="1">
    <location>
        <begin position="35"/>
        <end position="48"/>
    </location>
</feature>
<proteinExistence type="predicted"/>
<evidence type="ECO:0000256" key="1">
    <source>
        <dbReference type="SAM" id="MobiDB-lite"/>
    </source>
</evidence>
<evidence type="ECO:0000313" key="3">
    <source>
        <dbReference type="Proteomes" id="UP001211065"/>
    </source>
</evidence>
<feature type="non-terminal residue" evidence="2">
    <location>
        <position position="59"/>
    </location>
</feature>
<comment type="caution">
    <text evidence="2">The sequence shown here is derived from an EMBL/GenBank/DDBJ whole genome shotgun (WGS) entry which is preliminary data.</text>
</comment>
<sequence length="59" mass="6450">MLAAENVTLGAIHKLTNRKSSQFGDSSSLNSASSDEPKHNTGKKELHNNDIGFMHKFAH</sequence>
<dbReference type="AlphaFoldDB" id="A0AAD5TT00"/>
<reference evidence="2" key="1">
    <citation type="submission" date="2020-05" db="EMBL/GenBank/DDBJ databases">
        <title>Phylogenomic resolution of chytrid fungi.</title>
        <authorList>
            <person name="Stajich J.E."/>
            <person name="Amses K."/>
            <person name="Simmons R."/>
            <person name="Seto K."/>
            <person name="Myers J."/>
            <person name="Bonds A."/>
            <person name="Quandt C.A."/>
            <person name="Barry K."/>
            <person name="Liu P."/>
            <person name="Grigoriev I."/>
            <person name="Longcore J.E."/>
            <person name="James T.Y."/>
        </authorList>
    </citation>
    <scope>NUCLEOTIDE SEQUENCE</scope>
    <source>
        <strain evidence="2">JEL0476</strain>
    </source>
</reference>
<organism evidence="2 3">
    <name type="scientific">Clydaea vesicula</name>
    <dbReference type="NCBI Taxonomy" id="447962"/>
    <lineage>
        <taxon>Eukaryota</taxon>
        <taxon>Fungi</taxon>
        <taxon>Fungi incertae sedis</taxon>
        <taxon>Chytridiomycota</taxon>
        <taxon>Chytridiomycota incertae sedis</taxon>
        <taxon>Chytridiomycetes</taxon>
        <taxon>Lobulomycetales</taxon>
        <taxon>Lobulomycetaceae</taxon>
        <taxon>Clydaea</taxon>
    </lineage>
</organism>
<dbReference type="EMBL" id="JADGJW010001985">
    <property type="protein sequence ID" value="KAJ3200030.1"/>
    <property type="molecule type" value="Genomic_DNA"/>
</dbReference>
<name>A0AAD5TT00_9FUNG</name>